<protein>
    <submittedName>
        <fullName evidence="2">Uncharacterized protein</fullName>
    </submittedName>
</protein>
<evidence type="ECO:0000313" key="2">
    <source>
        <dbReference type="EnsemblMetazoa" id="BGLB020197-PA"/>
    </source>
</evidence>
<accession>A0A2C9KIW1</accession>
<feature type="signal peptide" evidence="1">
    <location>
        <begin position="1"/>
        <end position="18"/>
    </location>
</feature>
<proteinExistence type="predicted"/>
<sequence length="122" mass="13267">MRSLILIVLVAAIGFAAAECTESSYVGAGIPECLETYFESIEKFFKLLEDLILHAKEVFGADIVIEIIKKILKNVLAGGDFWNSITDVDGLTGTFTKILPLDVTAALTDIATNLQGSVFRIR</sequence>
<reference evidence="2" key="1">
    <citation type="submission" date="2020-05" db="UniProtKB">
        <authorList>
            <consortium name="EnsemblMetazoa"/>
        </authorList>
    </citation>
    <scope>IDENTIFICATION</scope>
    <source>
        <strain evidence="2">BB02</strain>
    </source>
</reference>
<dbReference type="AlphaFoldDB" id="A0A2C9KIW1"/>
<gene>
    <name evidence="2" type="primary">106073837</name>
</gene>
<evidence type="ECO:0000313" key="3">
    <source>
        <dbReference type="Proteomes" id="UP000076420"/>
    </source>
</evidence>
<dbReference type="VEuPathDB" id="VectorBase:BGLAX_029382"/>
<feature type="chain" id="PRO_5012157714" evidence="1">
    <location>
        <begin position="19"/>
        <end position="122"/>
    </location>
</feature>
<dbReference type="KEGG" id="bgt:106073837"/>
<dbReference type="RefSeq" id="XP_013089945.2">
    <property type="nucleotide sequence ID" value="XM_013234491.2"/>
</dbReference>
<organism evidence="2 3">
    <name type="scientific">Biomphalaria glabrata</name>
    <name type="common">Bloodfluke planorb</name>
    <name type="synonym">Freshwater snail</name>
    <dbReference type="NCBI Taxonomy" id="6526"/>
    <lineage>
        <taxon>Eukaryota</taxon>
        <taxon>Metazoa</taxon>
        <taxon>Spiralia</taxon>
        <taxon>Lophotrochozoa</taxon>
        <taxon>Mollusca</taxon>
        <taxon>Gastropoda</taxon>
        <taxon>Heterobranchia</taxon>
        <taxon>Euthyneura</taxon>
        <taxon>Panpulmonata</taxon>
        <taxon>Hygrophila</taxon>
        <taxon>Lymnaeoidea</taxon>
        <taxon>Planorbidae</taxon>
        <taxon>Biomphalaria</taxon>
    </lineage>
</organism>
<name>A0A2C9KIW1_BIOGL</name>
<dbReference type="Proteomes" id="UP000076420">
    <property type="component" value="Unassembled WGS sequence"/>
</dbReference>
<dbReference type="VEuPathDB" id="VectorBase:BGLB020197"/>
<keyword evidence="1" id="KW-0732">Signal</keyword>
<dbReference type="EnsemblMetazoa" id="BGLB020197-RA">
    <property type="protein sequence ID" value="BGLB020197-PA"/>
    <property type="gene ID" value="BGLB020197"/>
</dbReference>
<evidence type="ECO:0000256" key="1">
    <source>
        <dbReference type="SAM" id="SignalP"/>
    </source>
</evidence>